<dbReference type="GeneID" id="85400429"/>
<reference evidence="1 2" key="1">
    <citation type="submission" date="2016-10" db="EMBL/GenBank/DDBJ databases">
        <title>The genome sequence of Colletotrichum fioriniae PJ7.</title>
        <authorList>
            <person name="Baroncelli R."/>
        </authorList>
    </citation>
    <scope>NUCLEOTIDE SEQUENCE [LARGE SCALE GENOMIC DNA]</scope>
    <source>
        <strain evidence="1 2">Tom-12</strain>
    </source>
</reference>
<dbReference type="RefSeq" id="XP_060388817.1">
    <property type="nucleotide sequence ID" value="XM_060516191.1"/>
</dbReference>
<dbReference type="Proteomes" id="UP001227543">
    <property type="component" value="Unassembled WGS sequence"/>
</dbReference>
<evidence type="ECO:0000313" key="1">
    <source>
        <dbReference type="EMBL" id="KAK1512742.1"/>
    </source>
</evidence>
<proteinExistence type="predicted"/>
<name>A0ABQ9RTP3_9PEZI</name>
<sequence>MKHNATMALVWQSHRAWACRTNPTKPPPPPPLRTGQIGTIGHCVLGSGAQAINLSVVRAENVQRMTGGMVEPPAPGHSRRAVVPDVHVSLPDLIPYFTVPVIR</sequence>
<gene>
    <name evidence="1" type="ORF">CTAM01_00137</name>
</gene>
<accession>A0ABQ9RTP3</accession>
<protein>
    <submittedName>
        <fullName evidence="1">Uncharacterized protein</fullName>
    </submittedName>
</protein>
<evidence type="ECO:0000313" key="2">
    <source>
        <dbReference type="Proteomes" id="UP001227543"/>
    </source>
</evidence>
<organism evidence="1 2">
    <name type="scientific">Colletotrichum tamarilloi</name>
    <dbReference type="NCBI Taxonomy" id="1209934"/>
    <lineage>
        <taxon>Eukaryota</taxon>
        <taxon>Fungi</taxon>
        <taxon>Dikarya</taxon>
        <taxon>Ascomycota</taxon>
        <taxon>Pezizomycotina</taxon>
        <taxon>Sordariomycetes</taxon>
        <taxon>Hypocreomycetidae</taxon>
        <taxon>Glomerellales</taxon>
        <taxon>Glomerellaceae</taxon>
        <taxon>Colletotrichum</taxon>
        <taxon>Colletotrichum acutatum species complex</taxon>
    </lineage>
</organism>
<comment type="caution">
    <text evidence="1">The sequence shown here is derived from an EMBL/GenBank/DDBJ whole genome shotgun (WGS) entry which is preliminary data.</text>
</comment>
<keyword evidence="2" id="KW-1185">Reference proteome</keyword>
<dbReference type="EMBL" id="MLFU01000001">
    <property type="protein sequence ID" value="KAK1512742.1"/>
    <property type="molecule type" value="Genomic_DNA"/>
</dbReference>